<dbReference type="EMBL" id="JBDIZK010000002">
    <property type="protein sequence ID" value="MEN3746430.1"/>
    <property type="molecule type" value="Genomic_DNA"/>
</dbReference>
<evidence type="ECO:0000256" key="2">
    <source>
        <dbReference type="SAM" id="SignalP"/>
    </source>
</evidence>
<keyword evidence="4" id="KW-1185">Reference proteome</keyword>
<keyword evidence="2" id="KW-0732">Signal</keyword>
<evidence type="ECO:0008006" key="5">
    <source>
        <dbReference type="Google" id="ProtNLM"/>
    </source>
</evidence>
<feature type="signal peptide" evidence="2">
    <location>
        <begin position="1"/>
        <end position="19"/>
    </location>
</feature>
<protein>
    <recommendedName>
        <fullName evidence="5">Secreted protein</fullName>
    </recommendedName>
</protein>
<accession>A0ABV0B5K5</accession>
<dbReference type="RefSeq" id="WP_346245430.1">
    <property type="nucleotide sequence ID" value="NZ_JBDIZK010000002.1"/>
</dbReference>
<organism evidence="3 4">
    <name type="scientific">Sphingomonas rustica</name>
    <dbReference type="NCBI Taxonomy" id="3103142"/>
    <lineage>
        <taxon>Bacteria</taxon>
        <taxon>Pseudomonadati</taxon>
        <taxon>Pseudomonadota</taxon>
        <taxon>Alphaproteobacteria</taxon>
        <taxon>Sphingomonadales</taxon>
        <taxon>Sphingomonadaceae</taxon>
        <taxon>Sphingomonas</taxon>
    </lineage>
</organism>
<evidence type="ECO:0000313" key="3">
    <source>
        <dbReference type="EMBL" id="MEN3746430.1"/>
    </source>
</evidence>
<reference evidence="3 4" key="1">
    <citation type="submission" date="2024-05" db="EMBL/GenBank/DDBJ databases">
        <title>Sphingomonas sp. HF-S3 16S ribosomal RNA gene Genome sequencing and assembly.</title>
        <authorList>
            <person name="Lee H."/>
        </authorList>
    </citation>
    <scope>NUCLEOTIDE SEQUENCE [LARGE SCALE GENOMIC DNA]</scope>
    <source>
        <strain evidence="3 4">HF-S3</strain>
    </source>
</reference>
<comment type="caution">
    <text evidence="3">The sequence shown here is derived from an EMBL/GenBank/DDBJ whole genome shotgun (WGS) entry which is preliminary data.</text>
</comment>
<dbReference type="PROSITE" id="PS51257">
    <property type="entry name" value="PROKAR_LIPOPROTEIN"/>
    <property type="match status" value="1"/>
</dbReference>
<proteinExistence type="predicted"/>
<evidence type="ECO:0000256" key="1">
    <source>
        <dbReference type="SAM" id="MobiDB-lite"/>
    </source>
</evidence>
<gene>
    <name evidence="3" type="ORF">TPR58_04565</name>
</gene>
<evidence type="ECO:0000313" key="4">
    <source>
        <dbReference type="Proteomes" id="UP001427805"/>
    </source>
</evidence>
<name>A0ABV0B5K5_9SPHN</name>
<feature type="region of interest" description="Disordered" evidence="1">
    <location>
        <begin position="63"/>
        <end position="106"/>
    </location>
</feature>
<sequence length="106" mass="10872">MKKTIRSIALVSLGALALAACSGSNETNQVSVDTNVTNVVETPVETPPVETNVIEAAEPIANAAPIPQPARDTVSEAQQTAEDADATGLTSRVDRGTTDESGQPAQ</sequence>
<feature type="chain" id="PRO_5045138277" description="Secreted protein" evidence="2">
    <location>
        <begin position="20"/>
        <end position="106"/>
    </location>
</feature>
<dbReference type="Proteomes" id="UP001427805">
    <property type="component" value="Unassembled WGS sequence"/>
</dbReference>